<dbReference type="GO" id="GO:0030497">
    <property type="term" value="P:fatty acid elongation"/>
    <property type="evidence" value="ECO:0007669"/>
    <property type="project" value="TreeGrafter"/>
</dbReference>
<keyword evidence="5" id="KW-0732">Signal</keyword>
<dbReference type="PANTHER" id="PTHR43086:SF2">
    <property type="entry name" value="HYDROXYSTEROID DEHYDROGENASE-LIKE PROTEIN 1"/>
    <property type="match status" value="1"/>
</dbReference>
<dbReference type="PRINTS" id="PR00081">
    <property type="entry name" value="GDHRDH"/>
</dbReference>
<dbReference type="Pfam" id="PF00106">
    <property type="entry name" value="adh_short"/>
    <property type="match status" value="1"/>
</dbReference>
<evidence type="ECO:0000256" key="3">
    <source>
        <dbReference type="RuleBase" id="RU000363"/>
    </source>
</evidence>
<evidence type="ECO:0000313" key="7">
    <source>
        <dbReference type="Proteomes" id="UP000740883"/>
    </source>
</evidence>
<dbReference type="GO" id="GO:0016491">
    <property type="term" value="F:oxidoreductase activity"/>
    <property type="evidence" value="ECO:0007669"/>
    <property type="project" value="UniProtKB-KW"/>
</dbReference>
<keyword evidence="1" id="KW-0521">NADP</keyword>
<keyword evidence="4" id="KW-1133">Transmembrane helix</keyword>
<dbReference type="PANTHER" id="PTHR43086">
    <property type="entry name" value="VERY-LONG-CHAIN 3-OXOOACYL-COA REDUCTASE"/>
    <property type="match status" value="1"/>
</dbReference>
<gene>
    <name evidence="6" type="ORF">NGRA_1199</name>
</gene>
<evidence type="ECO:0000256" key="1">
    <source>
        <dbReference type="ARBA" id="ARBA00022857"/>
    </source>
</evidence>
<feature type="signal peptide" evidence="5">
    <location>
        <begin position="1"/>
        <end position="17"/>
    </location>
</feature>
<evidence type="ECO:0000313" key="6">
    <source>
        <dbReference type="EMBL" id="KAF9763571.1"/>
    </source>
</evidence>
<keyword evidence="7" id="KW-1185">Reference proteome</keyword>
<proteinExistence type="inferred from homology"/>
<reference evidence="6 7" key="1">
    <citation type="journal article" date="2020" name="Genome Biol. Evol.">
        <title>Comparative genomics of strictly vertically transmitted, feminizing microsporidia endosymbionts of amphipod crustaceans.</title>
        <authorList>
            <person name="Cormier A."/>
            <person name="Chebbi M.A."/>
            <person name="Giraud I."/>
            <person name="Wattier R."/>
            <person name="Teixeira M."/>
            <person name="Gilbert C."/>
            <person name="Rigaud T."/>
            <person name="Cordaux R."/>
        </authorList>
    </citation>
    <scope>NUCLEOTIDE SEQUENCE [LARGE SCALE GENOMIC DNA]</scope>
    <source>
        <strain evidence="6 7">Ou3-Ou53</strain>
    </source>
</reference>
<name>A0A9P6KYV2_9MICR</name>
<dbReference type="Proteomes" id="UP000740883">
    <property type="component" value="Unassembled WGS sequence"/>
</dbReference>
<dbReference type="GO" id="GO:0005783">
    <property type="term" value="C:endoplasmic reticulum"/>
    <property type="evidence" value="ECO:0007669"/>
    <property type="project" value="TreeGrafter"/>
</dbReference>
<evidence type="ECO:0000256" key="4">
    <source>
        <dbReference type="SAM" id="Phobius"/>
    </source>
</evidence>
<accession>A0A9P6KYV2</accession>
<feature type="chain" id="PRO_5040374163" evidence="5">
    <location>
        <begin position="18"/>
        <end position="303"/>
    </location>
</feature>
<dbReference type="EMBL" id="SBJO01000069">
    <property type="protein sequence ID" value="KAF9763571.1"/>
    <property type="molecule type" value="Genomic_DNA"/>
</dbReference>
<comment type="similarity">
    <text evidence="3">Belongs to the short-chain dehydrogenases/reductases (SDR) family.</text>
</comment>
<keyword evidence="4" id="KW-0812">Transmembrane</keyword>
<evidence type="ECO:0000256" key="5">
    <source>
        <dbReference type="SAM" id="SignalP"/>
    </source>
</evidence>
<dbReference type="InterPro" id="IPR002347">
    <property type="entry name" value="SDR_fam"/>
</dbReference>
<dbReference type="SUPFAM" id="SSF51735">
    <property type="entry name" value="NAD(P)-binding Rossmann-fold domains"/>
    <property type="match status" value="1"/>
</dbReference>
<sequence length="303" mass="34974">MFFRDILFCLFLDFVFRKIPLILLNIISQGNNSSVWTKLKGKHVIITGATGDIGRELCRGLVDKDVKLIIIGRNEEQLKRLKDEMDEHIICEMFVVDFNIDSDFAFLDDYRDVGLLINNAGTLLKGPGFYLEEDDDPIINVNIRSTTKITRRVLRGMIERKFGYILNIGSVSADVPFPYLSSYAASKAFLKIWSFSLYYELKDFNIEVEYVDLAYVATKMTKLKPIIGVIPSNKIIAKNILSSFGSTYHLIPYTTHLILICIISYIPICVLGRIIEYVHRVYNLNQRHEDRRTRSRQVLTKRN</sequence>
<dbReference type="AlphaFoldDB" id="A0A9P6KYV2"/>
<evidence type="ECO:0000256" key="2">
    <source>
        <dbReference type="ARBA" id="ARBA00023002"/>
    </source>
</evidence>
<keyword evidence="2" id="KW-0560">Oxidoreductase</keyword>
<dbReference type="PIRSF" id="PIRSF000126">
    <property type="entry name" value="11-beta-HSD1"/>
    <property type="match status" value="1"/>
</dbReference>
<dbReference type="PRINTS" id="PR00080">
    <property type="entry name" value="SDRFAMILY"/>
</dbReference>
<protein>
    <submittedName>
        <fullName evidence="6">Very-long-chain 3-oxoacyl-CoA reductase</fullName>
    </submittedName>
</protein>
<comment type="caution">
    <text evidence="6">The sequence shown here is derived from an EMBL/GenBank/DDBJ whole genome shotgun (WGS) entry which is preliminary data.</text>
</comment>
<dbReference type="InterPro" id="IPR036291">
    <property type="entry name" value="NAD(P)-bd_dom_sf"/>
</dbReference>
<organism evidence="6 7">
    <name type="scientific">Nosema granulosis</name>
    <dbReference type="NCBI Taxonomy" id="83296"/>
    <lineage>
        <taxon>Eukaryota</taxon>
        <taxon>Fungi</taxon>
        <taxon>Fungi incertae sedis</taxon>
        <taxon>Microsporidia</taxon>
        <taxon>Nosematidae</taxon>
        <taxon>Nosema</taxon>
    </lineage>
</organism>
<keyword evidence="4" id="KW-0472">Membrane</keyword>
<feature type="transmembrane region" description="Helical" evidence="4">
    <location>
        <begin position="253"/>
        <end position="275"/>
    </location>
</feature>
<dbReference type="Gene3D" id="3.40.50.720">
    <property type="entry name" value="NAD(P)-binding Rossmann-like Domain"/>
    <property type="match status" value="1"/>
</dbReference>
<dbReference type="OrthoDB" id="5545019at2759"/>